<keyword evidence="2" id="KW-1185">Reference proteome</keyword>
<dbReference type="Proteomes" id="UP001153332">
    <property type="component" value="Unassembled WGS sequence"/>
</dbReference>
<reference evidence="1" key="1">
    <citation type="submission" date="2022-12" db="EMBL/GenBank/DDBJ databases">
        <title>Genome Sequence of Lasiodiplodia mahajangana.</title>
        <authorList>
            <person name="Buettner E."/>
        </authorList>
    </citation>
    <scope>NUCLEOTIDE SEQUENCE</scope>
    <source>
        <strain evidence="1">VT137</strain>
    </source>
</reference>
<comment type="caution">
    <text evidence="1">The sequence shown here is derived from an EMBL/GenBank/DDBJ whole genome shotgun (WGS) entry which is preliminary data.</text>
</comment>
<organism evidence="1 2">
    <name type="scientific">Lasiodiplodia mahajangana</name>
    <dbReference type="NCBI Taxonomy" id="1108764"/>
    <lineage>
        <taxon>Eukaryota</taxon>
        <taxon>Fungi</taxon>
        <taxon>Dikarya</taxon>
        <taxon>Ascomycota</taxon>
        <taxon>Pezizomycotina</taxon>
        <taxon>Dothideomycetes</taxon>
        <taxon>Dothideomycetes incertae sedis</taxon>
        <taxon>Botryosphaeriales</taxon>
        <taxon>Botryosphaeriaceae</taxon>
        <taxon>Lasiodiplodia</taxon>
    </lineage>
</organism>
<name>A0ACC2JE23_9PEZI</name>
<protein>
    <submittedName>
        <fullName evidence="1">Uncharacterized protein</fullName>
    </submittedName>
</protein>
<proteinExistence type="predicted"/>
<dbReference type="EMBL" id="JAPUUL010002181">
    <property type="protein sequence ID" value="KAJ8125778.1"/>
    <property type="molecule type" value="Genomic_DNA"/>
</dbReference>
<evidence type="ECO:0000313" key="1">
    <source>
        <dbReference type="EMBL" id="KAJ8125778.1"/>
    </source>
</evidence>
<evidence type="ECO:0000313" key="2">
    <source>
        <dbReference type="Proteomes" id="UP001153332"/>
    </source>
</evidence>
<accession>A0ACC2JE23</accession>
<sequence length="367" mass="39837">MSRPVVANTLGPRGFFDHLSKNYKNEYWEFEKRLGFGAFGFTALFKRKGSPEQPAQRTAVKFAVGNDGRGATSLRDEIKMLEKVNGASHIVSAFASCSDLACARLAASGFSGNDNTGIPALAVFEGSVGLQGPAVALEYLEYGDIFGLMNKIRRTDLNVPNRVLWSFFCCFIRASVGLAYPAGKPLGSNAQILEELPPDHKPSTESGIMHLDFNNRNIMLTVDDGPEHKIGVKAKLIDFGLANGRLGRSGSPVNIFDAARTVATLATPRLGIPNNTCEYKGLPTKGVNLVGTGEAPFPLPWLDPELRDFLARCLYAEEAHRPGLQEALQVAENAVRSKTAMSFPEPDLETESAVDAFIQEFVFNVPP</sequence>
<gene>
    <name evidence="1" type="ORF">O1611_g7859</name>
</gene>